<evidence type="ECO:0000259" key="1">
    <source>
        <dbReference type="Pfam" id="PF00144"/>
    </source>
</evidence>
<name>F2WUE2_9ACTN</name>
<dbReference type="InterPro" id="IPR050491">
    <property type="entry name" value="AmpC-like"/>
</dbReference>
<accession>F2WUE2</accession>
<protein>
    <submittedName>
        <fullName evidence="2">Beta-lactamase</fullName>
    </submittedName>
</protein>
<dbReference type="SUPFAM" id="SSF56601">
    <property type="entry name" value="beta-lactamase/transpeptidase-like"/>
    <property type="match status" value="1"/>
</dbReference>
<organism evidence="2">
    <name type="scientific">Streptomyces sp. NRRL 30471</name>
    <dbReference type="NCBI Taxonomy" id="996287"/>
    <lineage>
        <taxon>Bacteria</taxon>
        <taxon>Bacillati</taxon>
        <taxon>Actinomycetota</taxon>
        <taxon>Actinomycetes</taxon>
        <taxon>Kitasatosporales</taxon>
        <taxon>Streptomycetaceae</taxon>
        <taxon>Streptomyces</taxon>
    </lineage>
</organism>
<dbReference type="InterPro" id="IPR001466">
    <property type="entry name" value="Beta-lactam-related"/>
</dbReference>
<dbReference type="Gene3D" id="3.40.710.10">
    <property type="entry name" value="DD-peptidase/beta-lactamase superfamily"/>
    <property type="match status" value="1"/>
</dbReference>
<proteinExistence type="predicted"/>
<evidence type="ECO:0000313" key="2">
    <source>
        <dbReference type="EMBL" id="ADZ45342.1"/>
    </source>
</evidence>
<dbReference type="InterPro" id="IPR012338">
    <property type="entry name" value="Beta-lactam/transpept-like"/>
</dbReference>
<sequence length="466" mass="50593">MTAPSVRPDVPTGAARTDEQLRELLRAAAPKHDVPGAVLAVSHGGERFAGAYGVANSRAHLEMTTDTLIPVGSFAKVWTAVLVMQLVDEGVVDLDDPIRRHLPEFVLADAKAAERVTIRHLLTHTGGFYGDSFEDFGPGDDAPARYVAALERAAQLHEPGELFSYCNAGFIVLGHLVAKVRGGTWEEQIRSRVMRPLGLRDVALNGDEAVLFRNSVGHVVTSGRPRIVPRWESLRCGSAAGAMLRMSAESALTFCEAHVRQGRGANGKTLLSARSTAAMHHDWVDVPGSTLSDQWGIGWALWDWDGSVAFGHDGEFRGQAILIRNVAEHHLTVVLAVNGGRAREMYDDVVPALIEQLTGVRAPRTPGLPRDPTPVDARRYAGTYQGPDCQYTVTPAPDGRTLLVTTTDPRKPQGHEDGSPDHYVRLAGDTFIQKSHKRGTDRILSFVGDDHGVAVYLHNSRAYARA</sequence>
<dbReference type="PANTHER" id="PTHR46825:SF9">
    <property type="entry name" value="BETA-LACTAMASE-RELATED DOMAIN-CONTAINING PROTEIN"/>
    <property type="match status" value="1"/>
</dbReference>
<feature type="domain" description="Beta-lactamase-related" evidence="1">
    <location>
        <begin position="23"/>
        <end position="341"/>
    </location>
</feature>
<dbReference type="PANTHER" id="PTHR46825">
    <property type="entry name" value="D-ALANYL-D-ALANINE-CARBOXYPEPTIDASE/ENDOPEPTIDASE AMPH"/>
    <property type="match status" value="1"/>
</dbReference>
<reference evidence="2" key="1">
    <citation type="journal article" date="2011" name="Mol. Biosyst.">
        <title>Identification of the gene cluster involved in muraymycin biosynthesis from Streptomyces sp. NRRL 30471.</title>
        <authorList>
            <person name="Cheng L."/>
            <person name="Chen W."/>
            <person name="Zhai L."/>
            <person name="Xu D."/>
            <person name="Huang T."/>
            <person name="Lin S."/>
            <person name="Zhou X."/>
            <person name="Deng Z."/>
        </authorList>
    </citation>
    <scope>NUCLEOTIDE SEQUENCE</scope>
    <source>
        <strain evidence="2">NRRL 30471</strain>
    </source>
</reference>
<dbReference type="EMBL" id="HQ257512">
    <property type="protein sequence ID" value="ADZ45342.1"/>
    <property type="molecule type" value="Genomic_DNA"/>
</dbReference>
<dbReference type="AlphaFoldDB" id="F2WUE2"/>
<gene>
    <name evidence="2" type="primary">mur30</name>
</gene>
<dbReference type="Pfam" id="PF00144">
    <property type="entry name" value="Beta-lactamase"/>
    <property type="match status" value="1"/>
</dbReference>